<dbReference type="EMBL" id="PJRQ01000051">
    <property type="protein sequence ID" value="PLR06697.1"/>
    <property type="molecule type" value="Genomic_DNA"/>
</dbReference>
<evidence type="ECO:0000259" key="1">
    <source>
        <dbReference type="Pfam" id="PF12146"/>
    </source>
</evidence>
<reference evidence="2 5" key="2">
    <citation type="submission" date="2018-01" db="EMBL/GenBank/DDBJ databases">
        <title>Complete genome sequence of Caulobacter flavus RHGG3.</title>
        <authorList>
            <person name="Yang E."/>
        </authorList>
    </citation>
    <scope>NUCLEOTIDE SEQUENCE [LARGE SCALE GENOMIC DNA]</scope>
    <source>
        <strain evidence="2 5">RHGG3</strain>
    </source>
</reference>
<dbReference type="OrthoDB" id="9788260at2"/>
<name>A0A2N5CLP1_9CAUL</name>
<dbReference type="GO" id="GO:0016787">
    <property type="term" value="F:hydrolase activity"/>
    <property type="evidence" value="ECO:0007669"/>
    <property type="project" value="UniProtKB-KW"/>
</dbReference>
<dbReference type="KEGG" id="cfh:C1707_22725"/>
<dbReference type="PANTHER" id="PTHR11614">
    <property type="entry name" value="PHOSPHOLIPASE-RELATED"/>
    <property type="match status" value="1"/>
</dbReference>
<dbReference type="InterPro" id="IPR051044">
    <property type="entry name" value="MAG_DAG_Lipase"/>
</dbReference>
<accession>A0A2N5CLP1</accession>
<dbReference type="SUPFAM" id="SSF53474">
    <property type="entry name" value="alpha/beta-Hydrolases"/>
    <property type="match status" value="1"/>
</dbReference>
<organism evidence="3 4">
    <name type="scientific">Caulobacter flavus</name>
    <dbReference type="NCBI Taxonomy" id="1679497"/>
    <lineage>
        <taxon>Bacteria</taxon>
        <taxon>Pseudomonadati</taxon>
        <taxon>Pseudomonadota</taxon>
        <taxon>Alphaproteobacteria</taxon>
        <taxon>Caulobacterales</taxon>
        <taxon>Caulobacteraceae</taxon>
        <taxon>Caulobacter</taxon>
    </lineage>
</organism>
<proteinExistence type="predicted"/>
<keyword evidence="5" id="KW-1185">Reference proteome</keyword>
<dbReference type="Proteomes" id="UP000234483">
    <property type="component" value="Unassembled WGS sequence"/>
</dbReference>
<dbReference type="Proteomes" id="UP000281192">
    <property type="component" value="Chromosome"/>
</dbReference>
<sequence>MGEPAPLVSIPEAPVPDHGQAEWFSGADGATLRAALFSPPGQARGSVVVSPGRSEPIEKYYEVVYDLLARGFVVLVHDWRGQGLSHRMLPDRLKGHAAGFHDFVGDYQALLAAFEARLPKPWIALGHSMGGCLTSLVLAHGETRFSACVLSAPMLGLNTGGKPAAMARALAWLAARTPLRGDYVLGDVGDPFKHVFPQDALTHDAARYARHQAQIRACPDIALGGITWGWTDFAFSACSWLARSKGVEAVTIPVTIVGAGIDTRVLTSAQKAIAARIPKGRYVEIEDAFHEILIETDDRRARFWAAFDETVAGL</sequence>
<evidence type="ECO:0000313" key="2">
    <source>
        <dbReference type="EMBL" id="AYV48845.1"/>
    </source>
</evidence>
<gene>
    <name evidence="2" type="ORF">C1707_22725</name>
    <name evidence="3" type="ORF">CFHF_24655</name>
</gene>
<dbReference type="EMBL" id="CP026100">
    <property type="protein sequence ID" value="AYV48845.1"/>
    <property type="molecule type" value="Genomic_DNA"/>
</dbReference>
<dbReference type="InterPro" id="IPR022742">
    <property type="entry name" value="Hydrolase_4"/>
</dbReference>
<dbReference type="AlphaFoldDB" id="A0A2N5CLP1"/>
<dbReference type="Gene3D" id="3.40.50.1820">
    <property type="entry name" value="alpha/beta hydrolase"/>
    <property type="match status" value="1"/>
</dbReference>
<evidence type="ECO:0000313" key="5">
    <source>
        <dbReference type="Proteomes" id="UP000281192"/>
    </source>
</evidence>
<keyword evidence="3" id="KW-0378">Hydrolase</keyword>
<protein>
    <submittedName>
        <fullName evidence="3">Alpha/beta hydrolase</fullName>
    </submittedName>
</protein>
<evidence type="ECO:0000313" key="4">
    <source>
        <dbReference type="Proteomes" id="UP000234483"/>
    </source>
</evidence>
<reference evidence="3 4" key="1">
    <citation type="submission" date="2017-12" db="EMBL/GenBank/DDBJ databases">
        <title>The genome sequence of Caulobacter flavus CGMCC1 15093.</title>
        <authorList>
            <person name="Gao J."/>
            <person name="Mao X."/>
            <person name="Sun J."/>
        </authorList>
    </citation>
    <scope>NUCLEOTIDE SEQUENCE [LARGE SCALE GENOMIC DNA]</scope>
    <source>
        <strain evidence="3 4">CGMCC1 15093</strain>
    </source>
</reference>
<feature type="domain" description="Serine aminopeptidase S33" evidence="1">
    <location>
        <begin position="42"/>
        <end position="297"/>
    </location>
</feature>
<evidence type="ECO:0000313" key="3">
    <source>
        <dbReference type="EMBL" id="PLR06697.1"/>
    </source>
</evidence>
<dbReference type="Pfam" id="PF12146">
    <property type="entry name" value="Hydrolase_4"/>
    <property type="match status" value="1"/>
</dbReference>
<dbReference type="InterPro" id="IPR029058">
    <property type="entry name" value="AB_hydrolase_fold"/>
</dbReference>
<dbReference type="RefSeq" id="WP_101715566.1">
    <property type="nucleotide sequence ID" value="NZ_CP026100.1"/>
</dbReference>